<proteinExistence type="predicted"/>
<accession>A0AAQ0SKD8</accession>
<evidence type="ECO:0000313" key="1">
    <source>
        <dbReference type="EMBL" id="CAI8987004.1"/>
    </source>
</evidence>
<reference evidence="2 3" key="1">
    <citation type="journal article" date="2017" name="Mol. Ecol.">
        <title>Adaptation of the pathogen, Pseudomonas syringae, during experimental evolution on a native vs. alternative host plant.</title>
        <authorList>
            <person name="Meaden S."/>
            <person name="Koskella B."/>
        </authorList>
    </citation>
    <scope>NUCLEOTIDE SEQUENCE [LARGE SCALE GENOMIC DNA]</scope>
    <source>
        <strain evidence="2 3">PT23</strain>
    </source>
</reference>
<dbReference type="EMBL" id="OX458335">
    <property type="protein sequence ID" value="CAI8987004.1"/>
    <property type="molecule type" value="Genomic_DNA"/>
</dbReference>
<dbReference type="EMBL" id="MSDS01000038">
    <property type="protein sequence ID" value="OPE57336.1"/>
    <property type="molecule type" value="Genomic_DNA"/>
</dbReference>
<evidence type="ECO:0000313" key="3">
    <source>
        <dbReference type="Proteomes" id="UP000189855"/>
    </source>
</evidence>
<dbReference type="Proteomes" id="UP000189855">
    <property type="component" value="Unassembled WGS sequence"/>
</dbReference>
<sequence length="54" mass="6070">MNPIQSRFSSVQELRRSNVDIPALKANGQLEVDGKRYEIRAADDGTISVLRPEQ</sequence>
<dbReference type="Gene3D" id="6.10.20.120">
    <property type="match status" value="1"/>
</dbReference>
<name>A0AAQ0SKD8_PSEUB</name>
<reference evidence="1" key="2">
    <citation type="submission" date="2023-03" db="EMBL/GenBank/DDBJ databases">
        <authorList>
            <person name="Pothier F. J."/>
        </authorList>
    </citation>
    <scope>NUCLEOTIDE SEQUENCE</scope>
    <source>
        <strain evidence="1">DAPP-PG 215</strain>
    </source>
</reference>
<dbReference type="Proteomes" id="UP001177000">
    <property type="component" value="Chromosome"/>
</dbReference>
<protein>
    <submittedName>
        <fullName evidence="1">Protein HrmA</fullName>
    </submittedName>
    <submittedName>
        <fullName evidence="2">Type III effector</fullName>
    </submittedName>
</protein>
<organism evidence="2 3">
    <name type="scientific">Pseudomonas syringae pv. tomato</name>
    <dbReference type="NCBI Taxonomy" id="323"/>
    <lineage>
        <taxon>Bacteria</taxon>
        <taxon>Pseudomonadati</taxon>
        <taxon>Pseudomonadota</taxon>
        <taxon>Gammaproteobacteria</taxon>
        <taxon>Pseudomonadales</taxon>
        <taxon>Pseudomonadaceae</taxon>
        <taxon>Pseudomonas</taxon>
    </lineage>
</organism>
<gene>
    <name evidence="2" type="ORF">BTW15_25465</name>
    <name evidence="1" type="ORF">DAPPPG215_26720</name>
</gene>
<dbReference type="AlphaFoldDB" id="A0AAQ0SKD8"/>
<evidence type="ECO:0000313" key="2">
    <source>
        <dbReference type="EMBL" id="OPE57336.1"/>
    </source>
</evidence>